<dbReference type="Gene3D" id="3.30.565.10">
    <property type="entry name" value="Histidine kinase-like ATPase, C-terminal domain"/>
    <property type="match status" value="1"/>
</dbReference>
<dbReference type="PANTHER" id="PTHR41523:SF8">
    <property type="entry name" value="ETHYLENE RESPONSE SENSOR PROTEIN"/>
    <property type="match status" value="1"/>
</dbReference>
<dbReference type="Pfam" id="PF07568">
    <property type="entry name" value="HisKA_2"/>
    <property type="match status" value="1"/>
</dbReference>
<evidence type="ECO:0000256" key="4">
    <source>
        <dbReference type="ARBA" id="ARBA00022679"/>
    </source>
</evidence>
<feature type="domain" description="Histidine kinase/HSP90-like ATPase" evidence="8">
    <location>
        <begin position="112"/>
        <end position="211"/>
    </location>
</feature>
<evidence type="ECO:0000256" key="3">
    <source>
        <dbReference type="ARBA" id="ARBA00022553"/>
    </source>
</evidence>
<dbReference type="STRING" id="316055.RPE_1627"/>
<dbReference type="SUPFAM" id="SSF55874">
    <property type="entry name" value="ATPase domain of HSP90 chaperone/DNA topoisomerase II/histidine kinase"/>
    <property type="match status" value="1"/>
</dbReference>
<gene>
    <name evidence="9" type="ordered locus">RPE_1627</name>
</gene>
<dbReference type="OrthoDB" id="9767435at2"/>
<keyword evidence="4" id="KW-0808">Transferase</keyword>
<evidence type="ECO:0000256" key="7">
    <source>
        <dbReference type="ARBA" id="ARBA00022840"/>
    </source>
</evidence>
<dbReference type="InterPro" id="IPR011495">
    <property type="entry name" value="Sig_transdc_His_kin_sub2_dim/P"/>
</dbReference>
<evidence type="ECO:0000256" key="5">
    <source>
        <dbReference type="ARBA" id="ARBA00022741"/>
    </source>
</evidence>
<evidence type="ECO:0000313" key="9">
    <source>
        <dbReference type="EMBL" id="ABJ05576.1"/>
    </source>
</evidence>
<dbReference type="EMBL" id="CP000463">
    <property type="protein sequence ID" value="ABJ05576.1"/>
    <property type="molecule type" value="Genomic_DNA"/>
</dbReference>
<comment type="catalytic activity">
    <reaction evidence="1">
        <text>ATP + protein L-histidine = ADP + protein N-phospho-L-histidine.</text>
        <dbReference type="EC" id="2.7.13.3"/>
    </reaction>
</comment>
<dbReference type="Pfam" id="PF02518">
    <property type="entry name" value="HATPase_c"/>
    <property type="match status" value="1"/>
</dbReference>
<dbReference type="eggNOG" id="COG3920">
    <property type="taxonomic scope" value="Bacteria"/>
</dbReference>
<proteinExistence type="predicted"/>
<dbReference type="InterPro" id="IPR003594">
    <property type="entry name" value="HATPase_dom"/>
</dbReference>
<organism evidence="9">
    <name type="scientific">Rhodopseudomonas palustris (strain BisA53)</name>
    <dbReference type="NCBI Taxonomy" id="316055"/>
    <lineage>
        <taxon>Bacteria</taxon>
        <taxon>Pseudomonadati</taxon>
        <taxon>Pseudomonadota</taxon>
        <taxon>Alphaproteobacteria</taxon>
        <taxon>Hyphomicrobiales</taxon>
        <taxon>Nitrobacteraceae</taxon>
        <taxon>Rhodopseudomonas</taxon>
    </lineage>
</organism>
<dbReference type="InterPro" id="IPR036890">
    <property type="entry name" value="HATPase_C_sf"/>
</dbReference>
<evidence type="ECO:0000256" key="1">
    <source>
        <dbReference type="ARBA" id="ARBA00000085"/>
    </source>
</evidence>
<sequence length="220" mass="24187">MTKRTHSSDVRQPDLCEEADYRISKSLTMISGLVRLRAYKGEVIDPRALLLEMADRIDTVAELHALLSRSEPGTIQLSKYLQQVCALSTKAMSPRRICLAVTCVPEHLVRFDLAMPLGLIAAELLSNSLKYAHPAGVPLKVEIVCRRPRADRLHFTYQDDGVGFPESFDPRRDGGVGMKFIKSLSERLKGDYGWSSDSLGMGFSILAPTAGPGVSGNPRS</sequence>
<dbReference type="KEGG" id="rpe:RPE_1627"/>
<name>Q07R58_RHOP5</name>
<dbReference type="SMART" id="SM00387">
    <property type="entry name" value="HATPase_c"/>
    <property type="match status" value="1"/>
</dbReference>
<protein>
    <recommendedName>
        <fullName evidence="2">histidine kinase</fullName>
        <ecNumber evidence="2">2.7.13.3</ecNumber>
    </recommendedName>
</protein>
<dbReference type="GO" id="GO:0004673">
    <property type="term" value="F:protein histidine kinase activity"/>
    <property type="evidence" value="ECO:0007669"/>
    <property type="project" value="UniProtKB-EC"/>
</dbReference>
<evidence type="ECO:0000256" key="6">
    <source>
        <dbReference type="ARBA" id="ARBA00022777"/>
    </source>
</evidence>
<reference evidence="9" key="1">
    <citation type="submission" date="2006-09" db="EMBL/GenBank/DDBJ databases">
        <title>Complete sequence of Rhodopseudomonas palustris BisA53.</title>
        <authorList>
            <consortium name="US DOE Joint Genome Institute"/>
            <person name="Copeland A."/>
            <person name="Lucas S."/>
            <person name="Lapidus A."/>
            <person name="Barry K."/>
            <person name="Detter J.C."/>
            <person name="Glavina del Rio T."/>
            <person name="Hammon N."/>
            <person name="Israni S."/>
            <person name="Dalin E."/>
            <person name="Tice H."/>
            <person name="Pitluck S."/>
            <person name="Chain P."/>
            <person name="Malfatti S."/>
            <person name="Shin M."/>
            <person name="Vergez L."/>
            <person name="Schmutz J."/>
            <person name="Larimer F."/>
            <person name="Land M."/>
            <person name="Hauser L."/>
            <person name="Pelletier D.A."/>
            <person name="Kyrpides N."/>
            <person name="Kim E."/>
            <person name="Harwood C.S."/>
            <person name="Oda Y."/>
            <person name="Richardson P."/>
        </authorList>
    </citation>
    <scope>NUCLEOTIDE SEQUENCE [LARGE SCALE GENOMIC DNA]</scope>
    <source>
        <strain evidence="9">BisA53</strain>
    </source>
</reference>
<dbReference type="EC" id="2.7.13.3" evidence="2"/>
<dbReference type="PANTHER" id="PTHR41523">
    <property type="entry name" value="TWO-COMPONENT SYSTEM SENSOR PROTEIN"/>
    <property type="match status" value="1"/>
</dbReference>
<dbReference type="AlphaFoldDB" id="Q07R58"/>
<keyword evidence="3" id="KW-0597">Phosphoprotein</keyword>
<dbReference type="GO" id="GO:0005524">
    <property type="term" value="F:ATP binding"/>
    <property type="evidence" value="ECO:0007669"/>
    <property type="project" value="UniProtKB-KW"/>
</dbReference>
<keyword evidence="6 9" id="KW-0418">Kinase</keyword>
<keyword evidence="7" id="KW-0067">ATP-binding</keyword>
<dbReference type="HOGENOM" id="CLU_1154780_0_0_5"/>
<accession>Q07R58</accession>
<evidence type="ECO:0000256" key="2">
    <source>
        <dbReference type="ARBA" id="ARBA00012438"/>
    </source>
</evidence>
<keyword evidence="5" id="KW-0547">Nucleotide-binding</keyword>
<evidence type="ECO:0000259" key="8">
    <source>
        <dbReference type="SMART" id="SM00387"/>
    </source>
</evidence>